<protein>
    <submittedName>
        <fullName evidence="1">Uncharacterized protein</fullName>
    </submittedName>
</protein>
<gene>
    <name evidence="1" type="ORF">L6164_012749</name>
</gene>
<evidence type="ECO:0000313" key="2">
    <source>
        <dbReference type="Proteomes" id="UP000828941"/>
    </source>
</evidence>
<comment type="caution">
    <text evidence="1">The sequence shown here is derived from an EMBL/GenBank/DDBJ whole genome shotgun (WGS) entry which is preliminary data.</text>
</comment>
<reference evidence="1 2" key="1">
    <citation type="journal article" date="2022" name="DNA Res.">
        <title>Chromosomal-level genome assembly of the orchid tree Bauhinia variegata (Leguminosae; Cercidoideae) supports the allotetraploid origin hypothesis of Bauhinia.</title>
        <authorList>
            <person name="Zhong Y."/>
            <person name="Chen Y."/>
            <person name="Zheng D."/>
            <person name="Pang J."/>
            <person name="Liu Y."/>
            <person name="Luo S."/>
            <person name="Meng S."/>
            <person name="Qian L."/>
            <person name="Wei D."/>
            <person name="Dai S."/>
            <person name="Zhou R."/>
        </authorList>
    </citation>
    <scope>NUCLEOTIDE SEQUENCE [LARGE SCALE GENOMIC DNA]</scope>
    <source>
        <strain evidence="1">BV-YZ2020</strain>
    </source>
</reference>
<name>A0ACB9PCK5_BAUVA</name>
<accession>A0ACB9PCK5</accession>
<dbReference type="EMBL" id="CM039430">
    <property type="protein sequence ID" value="KAI4345649.1"/>
    <property type="molecule type" value="Genomic_DNA"/>
</dbReference>
<sequence>MSSFSHTALAFPPQPKPDPISHNSLLTVITSSTALTHLKQVHAQILRSKPERSNSLLLKIVLSSCALSSGLDYALSVFCQIQKPETHFCNKVLREFSRGMKPEKTLLVYEKMRRDGSSLDRFSFPPLLKAVSKVSAFIEGLEIHGLAAKLGFDSDPFIQTGLIGMYAACGRILEARLLFDKMSHRDVVTWNIMIDGYCKIGLFDHVLKLYEEMKNSDMEPDGIILCTVLSACGRAGNLSYGKAVHEFIKDNGIVVDSHLQSALVNMYANCGAMDLAQQLYDQASSKHLVVSTAMVSGLIMQLHPHILSLVAGATACIETW</sequence>
<proteinExistence type="predicted"/>
<dbReference type="Proteomes" id="UP000828941">
    <property type="component" value="Chromosome 5"/>
</dbReference>
<organism evidence="1 2">
    <name type="scientific">Bauhinia variegata</name>
    <name type="common">Purple orchid tree</name>
    <name type="synonym">Phanera variegata</name>
    <dbReference type="NCBI Taxonomy" id="167791"/>
    <lineage>
        <taxon>Eukaryota</taxon>
        <taxon>Viridiplantae</taxon>
        <taxon>Streptophyta</taxon>
        <taxon>Embryophyta</taxon>
        <taxon>Tracheophyta</taxon>
        <taxon>Spermatophyta</taxon>
        <taxon>Magnoliopsida</taxon>
        <taxon>eudicotyledons</taxon>
        <taxon>Gunneridae</taxon>
        <taxon>Pentapetalae</taxon>
        <taxon>rosids</taxon>
        <taxon>fabids</taxon>
        <taxon>Fabales</taxon>
        <taxon>Fabaceae</taxon>
        <taxon>Cercidoideae</taxon>
        <taxon>Cercideae</taxon>
        <taxon>Bauhiniinae</taxon>
        <taxon>Bauhinia</taxon>
    </lineage>
</organism>
<keyword evidence="2" id="KW-1185">Reference proteome</keyword>
<evidence type="ECO:0000313" key="1">
    <source>
        <dbReference type="EMBL" id="KAI4345649.1"/>
    </source>
</evidence>